<dbReference type="PANTHER" id="PTHR43796:SF2">
    <property type="entry name" value="CARBOXYNORSPERMIDINE SYNTHASE"/>
    <property type="match status" value="1"/>
</dbReference>
<comment type="caution">
    <text evidence="2">The sequence shown here is derived from an EMBL/GenBank/DDBJ whole genome shotgun (WGS) entry which is preliminary data.</text>
</comment>
<name>A0A7V0T705_UNCW3</name>
<dbReference type="EMBL" id="DSBX01000333">
    <property type="protein sequence ID" value="HDR00348.1"/>
    <property type="molecule type" value="Genomic_DNA"/>
</dbReference>
<dbReference type="Proteomes" id="UP000885672">
    <property type="component" value="Unassembled WGS sequence"/>
</dbReference>
<dbReference type="PANTHER" id="PTHR43796">
    <property type="entry name" value="CARBOXYNORSPERMIDINE SYNTHASE"/>
    <property type="match status" value="1"/>
</dbReference>
<dbReference type="InterPro" id="IPR036291">
    <property type="entry name" value="NAD(P)-bd_dom_sf"/>
</dbReference>
<dbReference type="Pfam" id="PF03435">
    <property type="entry name" value="Sacchrp_dh_NADP"/>
    <property type="match status" value="1"/>
</dbReference>
<dbReference type="AlphaFoldDB" id="A0A7V0T705"/>
<feature type="domain" description="Saccharopine dehydrogenase NADP binding" evidence="1">
    <location>
        <begin position="3"/>
        <end position="124"/>
    </location>
</feature>
<accession>A0A7V0T705</accession>
<sequence length="167" mass="17767">MKVAVFGAGMMARAVVHDLLRQDDVTEVRVADRDRKRLAAFRRTVAAPNLRTTVARAEVGREAEKLICGCDVAVSCVPYFLNETLTRAAIACGAHFCDLGGNNDIVHRQFALDARARRAGVTVVPDCGLAPGLVSIIAADAVGRLDTCDAIRLRVGGLRGPARRSGA</sequence>
<protein>
    <recommendedName>
        <fullName evidence="1">Saccharopine dehydrogenase NADP binding domain-containing protein</fullName>
    </recommendedName>
</protein>
<proteinExistence type="predicted"/>
<dbReference type="InterPro" id="IPR005097">
    <property type="entry name" value="Sacchrp_dh_NADP-bd"/>
</dbReference>
<feature type="non-terminal residue" evidence="2">
    <location>
        <position position="167"/>
    </location>
</feature>
<dbReference type="SUPFAM" id="SSF51735">
    <property type="entry name" value="NAD(P)-binding Rossmann-fold domains"/>
    <property type="match status" value="1"/>
</dbReference>
<evidence type="ECO:0000313" key="2">
    <source>
        <dbReference type="EMBL" id="HDR00348.1"/>
    </source>
</evidence>
<gene>
    <name evidence="2" type="ORF">ENN51_08725</name>
</gene>
<organism evidence="2">
    <name type="scientific">candidate division WOR-3 bacterium</name>
    <dbReference type="NCBI Taxonomy" id="2052148"/>
    <lineage>
        <taxon>Bacteria</taxon>
        <taxon>Bacteria division WOR-3</taxon>
    </lineage>
</organism>
<evidence type="ECO:0000259" key="1">
    <source>
        <dbReference type="Pfam" id="PF03435"/>
    </source>
</evidence>
<dbReference type="Gene3D" id="3.40.50.720">
    <property type="entry name" value="NAD(P)-binding Rossmann-like Domain"/>
    <property type="match status" value="1"/>
</dbReference>
<reference evidence="2" key="1">
    <citation type="journal article" date="2020" name="mSystems">
        <title>Genome- and Community-Level Interaction Insights into Carbon Utilization and Element Cycling Functions of Hydrothermarchaeota in Hydrothermal Sediment.</title>
        <authorList>
            <person name="Zhou Z."/>
            <person name="Liu Y."/>
            <person name="Xu W."/>
            <person name="Pan J."/>
            <person name="Luo Z.H."/>
            <person name="Li M."/>
        </authorList>
    </citation>
    <scope>NUCLEOTIDE SEQUENCE [LARGE SCALE GENOMIC DNA]</scope>
    <source>
        <strain evidence="2">SpSt-1182</strain>
    </source>
</reference>